<feature type="compositionally biased region" description="Basic residues" evidence="4">
    <location>
        <begin position="1"/>
        <end position="12"/>
    </location>
</feature>
<dbReference type="Gene3D" id="1.20.58.160">
    <property type="match status" value="1"/>
</dbReference>
<keyword evidence="3" id="KW-0653">Protein transport</keyword>
<feature type="region of interest" description="Disordered" evidence="4">
    <location>
        <begin position="173"/>
        <end position="202"/>
    </location>
</feature>
<sequence>MKKFLGNIKKKSGSPERNGSAPVVLPQGDAPEAVVVREVTAFCESGAPNSAAAGDEYLHLPAIVDAAESSPTAAREAAATIRRYLSKDHYQRGFAQYNAVMLLRILTDNPGQAFTQNFDAKFLSTIKELLREGKDGSVQQILRETLDYFEVEKAPGNDTLGPLVEMWRKEKGKRNTLRQTHRVPPPFMGQQHQSSRRTDVLPPPEELASRIEEAKTTARLLVQTVQSTPQSELLANDLVQEFAGRAQSAQRSIQAYMNCQNPAPDPDTMLTLIETNDQLNIAMSKHQRSVLQARKAQGTATPSPGPQTESMPNPLSMPQHTLGQNVYASGGQGGPQAYSISAHQGQNATPPSVNPQRDEEQYAPPPGPPPAARGAVRNQEATNSHSHSGLFSATETAPPLPTRARPQSQAAAYGVGDNPFADDAYGPDSPQHNKSNTSYNLVDIDDTPSPKRQDSFPLRHDTENSREQHQVNPYGTTSGYMHRQDSPPAHGAIHGTGADDILAHQDQPSNERATDFMSPVDDTGRRMNDMHI</sequence>
<dbReference type="PROSITE" id="PS50909">
    <property type="entry name" value="GAT"/>
    <property type="match status" value="1"/>
</dbReference>
<evidence type="ECO:0000313" key="7">
    <source>
        <dbReference type="EMBL" id="KAJ8995428.1"/>
    </source>
</evidence>
<dbReference type="SUPFAM" id="SSF89009">
    <property type="entry name" value="GAT-like domain"/>
    <property type="match status" value="1"/>
</dbReference>
<gene>
    <name evidence="7" type="ORF">HRR80_000202</name>
</gene>
<dbReference type="SUPFAM" id="SSF48464">
    <property type="entry name" value="ENTH/VHS domain"/>
    <property type="match status" value="1"/>
</dbReference>
<dbReference type="CDD" id="cd21383">
    <property type="entry name" value="GAT_GGA_Tom1-like"/>
    <property type="match status" value="1"/>
</dbReference>
<feature type="compositionally biased region" description="Basic and acidic residues" evidence="4">
    <location>
        <begin position="448"/>
        <end position="469"/>
    </location>
</feature>
<feature type="region of interest" description="Disordered" evidence="4">
    <location>
        <begin position="508"/>
        <end position="532"/>
    </location>
</feature>
<feature type="compositionally biased region" description="Polar residues" evidence="4">
    <location>
        <begin position="338"/>
        <end position="355"/>
    </location>
</feature>
<dbReference type="GO" id="GO:0043130">
    <property type="term" value="F:ubiquitin binding"/>
    <property type="evidence" value="ECO:0007669"/>
    <property type="project" value="InterPro"/>
</dbReference>
<accession>A0AAN6IZ46</accession>
<organism evidence="7 8">
    <name type="scientific">Exophiala dermatitidis</name>
    <name type="common">Black yeast-like fungus</name>
    <name type="synonym">Wangiella dermatitidis</name>
    <dbReference type="NCBI Taxonomy" id="5970"/>
    <lineage>
        <taxon>Eukaryota</taxon>
        <taxon>Fungi</taxon>
        <taxon>Dikarya</taxon>
        <taxon>Ascomycota</taxon>
        <taxon>Pezizomycotina</taxon>
        <taxon>Eurotiomycetes</taxon>
        <taxon>Chaetothyriomycetidae</taxon>
        <taxon>Chaetothyriales</taxon>
        <taxon>Herpotrichiellaceae</taxon>
        <taxon>Exophiala</taxon>
    </lineage>
</organism>
<dbReference type="Gene3D" id="1.25.40.90">
    <property type="match status" value="1"/>
</dbReference>
<feature type="compositionally biased region" description="Polar residues" evidence="4">
    <location>
        <begin position="430"/>
        <end position="440"/>
    </location>
</feature>
<keyword evidence="2" id="KW-0813">Transport</keyword>
<feature type="domain" description="GAT" evidence="6">
    <location>
        <begin position="202"/>
        <end position="291"/>
    </location>
</feature>
<dbReference type="AlphaFoldDB" id="A0AAN6IZ46"/>
<feature type="compositionally biased region" description="Polar residues" evidence="4">
    <location>
        <begin position="379"/>
        <end position="395"/>
    </location>
</feature>
<reference evidence="7" key="1">
    <citation type="submission" date="2023-01" db="EMBL/GenBank/DDBJ databases">
        <title>Exophiala dermititidis isolated from Cystic Fibrosis Patient.</title>
        <authorList>
            <person name="Kurbessoian T."/>
            <person name="Crocker A."/>
            <person name="Murante D."/>
            <person name="Hogan D.A."/>
            <person name="Stajich J.E."/>
        </authorList>
    </citation>
    <scope>NUCLEOTIDE SEQUENCE</scope>
    <source>
        <strain evidence="7">Ex8</strain>
    </source>
</reference>
<feature type="domain" description="VHS" evidence="5">
    <location>
        <begin position="47"/>
        <end position="147"/>
    </location>
</feature>
<dbReference type="GO" id="GO:0016192">
    <property type="term" value="P:vesicle-mediated transport"/>
    <property type="evidence" value="ECO:0007669"/>
    <property type="project" value="UniProtKB-ARBA"/>
</dbReference>
<evidence type="ECO:0000256" key="3">
    <source>
        <dbReference type="ARBA" id="ARBA00022927"/>
    </source>
</evidence>
<dbReference type="GO" id="GO:0015031">
    <property type="term" value="P:protein transport"/>
    <property type="evidence" value="ECO:0007669"/>
    <property type="project" value="UniProtKB-KW"/>
</dbReference>
<dbReference type="InterPro" id="IPR038425">
    <property type="entry name" value="GAT_sf"/>
</dbReference>
<name>A0AAN6IZ46_EXODE</name>
<evidence type="ECO:0000259" key="6">
    <source>
        <dbReference type="PROSITE" id="PS50909"/>
    </source>
</evidence>
<evidence type="ECO:0000256" key="1">
    <source>
        <dbReference type="ARBA" id="ARBA00011446"/>
    </source>
</evidence>
<evidence type="ECO:0000256" key="4">
    <source>
        <dbReference type="SAM" id="MobiDB-lite"/>
    </source>
</evidence>
<dbReference type="GO" id="GO:0007034">
    <property type="term" value="P:vacuolar transport"/>
    <property type="evidence" value="ECO:0007669"/>
    <property type="project" value="UniProtKB-ARBA"/>
</dbReference>
<evidence type="ECO:0008006" key="9">
    <source>
        <dbReference type="Google" id="ProtNLM"/>
    </source>
</evidence>
<feature type="compositionally biased region" description="Polar residues" evidence="4">
    <location>
        <begin position="298"/>
        <end position="327"/>
    </location>
</feature>
<dbReference type="Proteomes" id="UP001161757">
    <property type="component" value="Unassembled WGS sequence"/>
</dbReference>
<dbReference type="EMBL" id="JAJGCB010000001">
    <property type="protein sequence ID" value="KAJ8995428.1"/>
    <property type="molecule type" value="Genomic_DNA"/>
</dbReference>
<dbReference type="InterPro" id="IPR002014">
    <property type="entry name" value="VHS_dom"/>
</dbReference>
<evidence type="ECO:0000256" key="2">
    <source>
        <dbReference type="ARBA" id="ARBA00022448"/>
    </source>
</evidence>
<comment type="caution">
    <text evidence="7">The sequence shown here is derived from an EMBL/GenBank/DDBJ whole genome shotgun (WGS) entry which is preliminary data.</text>
</comment>
<feature type="compositionally biased region" description="Basic and acidic residues" evidence="4">
    <location>
        <begin position="522"/>
        <end position="532"/>
    </location>
</feature>
<dbReference type="PROSITE" id="PS50179">
    <property type="entry name" value="VHS"/>
    <property type="match status" value="1"/>
</dbReference>
<feature type="region of interest" description="Disordered" evidence="4">
    <location>
        <begin position="1"/>
        <end position="26"/>
    </location>
</feature>
<proteinExistence type="predicted"/>
<evidence type="ECO:0000259" key="5">
    <source>
        <dbReference type="PROSITE" id="PS50179"/>
    </source>
</evidence>
<dbReference type="InterPro" id="IPR008942">
    <property type="entry name" value="ENTH_VHS"/>
</dbReference>
<evidence type="ECO:0000313" key="8">
    <source>
        <dbReference type="Proteomes" id="UP001161757"/>
    </source>
</evidence>
<protein>
    <recommendedName>
        <fullName evidence="9">GAT domain-containing protein</fullName>
    </recommendedName>
</protein>
<dbReference type="Pfam" id="PF03127">
    <property type="entry name" value="GAT"/>
    <property type="match status" value="1"/>
</dbReference>
<dbReference type="GO" id="GO:0035091">
    <property type="term" value="F:phosphatidylinositol binding"/>
    <property type="evidence" value="ECO:0007669"/>
    <property type="project" value="InterPro"/>
</dbReference>
<comment type="subunit">
    <text evidence="1">Component of the ESCRT-0 complex composed of HSE1 and VPS27.</text>
</comment>
<dbReference type="InterPro" id="IPR004152">
    <property type="entry name" value="GAT_dom"/>
</dbReference>
<feature type="region of interest" description="Disordered" evidence="4">
    <location>
        <begin position="285"/>
        <end position="472"/>
    </location>
</feature>